<gene>
    <name evidence="2" type="ORF">TRIUR3_28632</name>
</gene>
<organism evidence="2">
    <name type="scientific">Triticum urartu</name>
    <name type="common">Red wild einkorn</name>
    <name type="synonym">Crithodium urartu</name>
    <dbReference type="NCBI Taxonomy" id="4572"/>
    <lineage>
        <taxon>Eukaryota</taxon>
        <taxon>Viridiplantae</taxon>
        <taxon>Streptophyta</taxon>
        <taxon>Embryophyta</taxon>
        <taxon>Tracheophyta</taxon>
        <taxon>Spermatophyta</taxon>
        <taxon>Magnoliopsida</taxon>
        <taxon>Liliopsida</taxon>
        <taxon>Poales</taxon>
        <taxon>Poaceae</taxon>
        <taxon>BOP clade</taxon>
        <taxon>Pooideae</taxon>
        <taxon>Triticodae</taxon>
        <taxon>Triticeae</taxon>
        <taxon>Triticinae</taxon>
        <taxon>Triticum</taxon>
    </lineage>
</organism>
<reference evidence="2" key="1">
    <citation type="journal article" date="2013" name="Nature">
        <title>Draft genome of the wheat A-genome progenitor Triticum urartu.</title>
        <authorList>
            <person name="Ling H.Q."/>
            <person name="Zhao S."/>
            <person name="Liu D."/>
            <person name="Wang J."/>
            <person name="Sun H."/>
            <person name="Zhang C."/>
            <person name="Fan H."/>
            <person name="Li D."/>
            <person name="Dong L."/>
            <person name="Tao Y."/>
            <person name="Gao C."/>
            <person name="Wu H."/>
            <person name="Li Y."/>
            <person name="Cui Y."/>
            <person name="Guo X."/>
            <person name="Zheng S."/>
            <person name="Wang B."/>
            <person name="Yu K."/>
            <person name="Liang Q."/>
            <person name="Yang W."/>
            <person name="Lou X."/>
            <person name="Chen J."/>
            <person name="Feng M."/>
            <person name="Jian J."/>
            <person name="Zhang X."/>
            <person name="Luo G."/>
            <person name="Jiang Y."/>
            <person name="Liu J."/>
            <person name="Wang Z."/>
            <person name="Sha Y."/>
            <person name="Zhang B."/>
            <person name="Wu H."/>
            <person name="Tang D."/>
            <person name="Shen Q."/>
            <person name="Xue P."/>
            <person name="Zou S."/>
            <person name="Wang X."/>
            <person name="Liu X."/>
            <person name="Wang F."/>
            <person name="Yang Y."/>
            <person name="An X."/>
            <person name="Dong Z."/>
            <person name="Zhang K."/>
            <person name="Zhang X."/>
            <person name="Luo M.C."/>
            <person name="Dvorak J."/>
            <person name="Tong Y."/>
            <person name="Wang J."/>
            <person name="Yang H."/>
            <person name="Li Z."/>
            <person name="Wang D."/>
            <person name="Zhang A."/>
            <person name="Wang J."/>
        </authorList>
    </citation>
    <scope>NUCLEOTIDE SEQUENCE</scope>
</reference>
<sequence length="127" mass="13554">MAALGLYDGDGEARCTAGEVGDAKGPNSWRHFTRKANWGSGVDGRRERTDPSLFGADHSGASNWSYGRPSMALAPSSWKERDEMGNKEGKDGEGARGNSSLEELGVAAEADEASTQGGGAPRRCWYW</sequence>
<evidence type="ECO:0000313" key="2">
    <source>
        <dbReference type="EMBL" id="EMS52812.1"/>
    </source>
</evidence>
<protein>
    <submittedName>
        <fullName evidence="2">Uncharacterized protein</fullName>
    </submittedName>
</protein>
<dbReference type="EMBL" id="KD202184">
    <property type="protein sequence ID" value="EMS52812.1"/>
    <property type="molecule type" value="Genomic_DNA"/>
</dbReference>
<proteinExistence type="predicted"/>
<evidence type="ECO:0000256" key="1">
    <source>
        <dbReference type="SAM" id="MobiDB-lite"/>
    </source>
</evidence>
<feature type="compositionally biased region" description="Basic and acidic residues" evidence="1">
    <location>
        <begin position="78"/>
        <end position="94"/>
    </location>
</feature>
<feature type="region of interest" description="Disordered" evidence="1">
    <location>
        <begin position="1"/>
        <end position="127"/>
    </location>
</feature>
<accession>M7YYR6</accession>
<name>M7YYR6_TRIUA</name>
<dbReference type="AlphaFoldDB" id="M7YYR6"/>